<reference evidence="1 3" key="2">
    <citation type="journal article" date="2013" name="Nature">
        <title>Insights into bilaterian evolution from three spiralian genomes.</title>
        <authorList>
            <person name="Simakov O."/>
            <person name="Marletaz F."/>
            <person name="Cho S.J."/>
            <person name="Edsinger-Gonzales E."/>
            <person name="Havlak P."/>
            <person name="Hellsten U."/>
            <person name="Kuo D.H."/>
            <person name="Larsson T."/>
            <person name="Lv J."/>
            <person name="Arendt D."/>
            <person name="Savage R."/>
            <person name="Osoegawa K."/>
            <person name="de Jong P."/>
            <person name="Grimwood J."/>
            <person name="Chapman J.A."/>
            <person name="Shapiro H."/>
            <person name="Aerts A."/>
            <person name="Otillar R.P."/>
            <person name="Terry A.Y."/>
            <person name="Boore J.L."/>
            <person name="Grigoriev I.V."/>
            <person name="Lindberg D.R."/>
            <person name="Seaver E.C."/>
            <person name="Weisblat D.A."/>
            <person name="Putnam N.H."/>
            <person name="Rokhsar D.S."/>
        </authorList>
    </citation>
    <scope>NUCLEOTIDE SEQUENCE</scope>
    <source>
        <strain evidence="1 3">I ESC-2004</strain>
    </source>
</reference>
<organism evidence="1">
    <name type="scientific">Capitella teleta</name>
    <name type="common">Polychaete worm</name>
    <dbReference type="NCBI Taxonomy" id="283909"/>
    <lineage>
        <taxon>Eukaryota</taxon>
        <taxon>Metazoa</taxon>
        <taxon>Spiralia</taxon>
        <taxon>Lophotrochozoa</taxon>
        <taxon>Annelida</taxon>
        <taxon>Polychaeta</taxon>
        <taxon>Sedentaria</taxon>
        <taxon>Scolecida</taxon>
        <taxon>Capitellidae</taxon>
        <taxon>Capitella</taxon>
    </lineage>
</organism>
<dbReference type="EMBL" id="AMQN01009570">
    <property type="status" value="NOT_ANNOTATED_CDS"/>
    <property type="molecule type" value="Genomic_DNA"/>
</dbReference>
<keyword evidence="3" id="KW-1185">Reference proteome</keyword>
<gene>
    <name evidence="1" type="ORF">CAPTEDRAFT_190620</name>
</gene>
<evidence type="ECO:0000313" key="3">
    <source>
        <dbReference type="Proteomes" id="UP000014760"/>
    </source>
</evidence>
<dbReference type="Proteomes" id="UP000014760">
    <property type="component" value="Unassembled WGS sequence"/>
</dbReference>
<accession>R7UBZ1</accession>
<protein>
    <submittedName>
        <fullName evidence="1 2">Uncharacterized protein</fullName>
    </submittedName>
</protein>
<dbReference type="HOGENOM" id="CLU_1857188_0_0_1"/>
<dbReference type="AlphaFoldDB" id="R7UBZ1"/>
<dbReference type="EMBL" id="KB305732">
    <property type="protein sequence ID" value="ELU00787.1"/>
    <property type="molecule type" value="Genomic_DNA"/>
</dbReference>
<name>R7UBZ1_CAPTE</name>
<evidence type="ECO:0000313" key="2">
    <source>
        <dbReference type="EnsemblMetazoa" id="CapteP190620"/>
    </source>
</evidence>
<dbReference type="EnsemblMetazoa" id="CapteT190620">
    <property type="protein sequence ID" value="CapteP190620"/>
    <property type="gene ID" value="CapteG190620"/>
</dbReference>
<sequence>MRAFCGCRTTLIQAQPISDLKRCACAKLKSDTRREHPCPGHCLSPAKQEKSSLGTREVSLRATEVSAFPDAVQESEWHTCEKREMLRSFTSKDWKDNHPILGGGVFFFIDDDLLMTTGGCVSCGQSAAHWSNVKFYPW</sequence>
<reference evidence="2" key="3">
    <citation type="submission" date="2015-06" db="UniProtKB">
        <authorList>
            <consortium name="EnsemblMetazoa"/>
        </authorList>
    </citation>
    <scope>IDENTIFICATION</scope>
</reference>
<evidence type="ECO:0000313" key="1">
    <source>
        <dbReference type="EMBL" id="ELU00787.1"/>
    </source>
</evidence>
<reference evidence="3" key="1">
    <citation type="submission" date="2012-12" db="EMBL/GenBank/DDBJ databases">
        <authorList>
            <person name="Hellsten U."/>
            <person name="Grimwood J."/>
            <person name="Chapman J.A."/>
            <person name="Shapiro H."/>
            <person name="Aerts A."/>
            <person name="Otillar R.P."/>
            <person name="Terry A.Y."/>
            <person name="Boore J.L."/>
            <person name="Simakov O."/>
            <person name="Marletaz F."/>
            <person name="Cho S.-J."/>
            <person name="Edsinger-Gonzales E."/>
            <person name="Havlak P."/>
            <person name="Kuo D.-H."/>
            <person name="Larsson T."/>
            <person name="Lv J."/>
            <person name="Arendt D."/>
            <person name="Savage R."/>
            <person name="Osoegawa K."/>
            <person name="de Jong P."/>
            <person name="Lindberg D.R."/>
            <person name="Seaver E.C."/>
            <person name="Weisblat D.A."/>
            <person name="Putnam N.H."/>
            <person name="Grigoriev I.V."/>
            <person name="Rokhsar D.S."/>
        </authorList>
    </citation>
    <scope>NUCLEOTIDE SEQUENCE</scope>
    <source>
        <strain evidence="3">I ESC-2004</strain>
    </source>
</reference>
<proteinExistence type="predicted"/>